<feature type="region of interest" description="Disordered" evidence="2">
    <location>
        <begin position="509"/>
        <end position="537"/>
    </location>
</feature>
<accession>A0ABM1N4Q0</accession>
<dbReference type="Pfam" id="PF03359">
    <property type="entry name" value="GKAP"/>
    <property type="match status" value="1"/>
</dbReference>
<feature type="compositionally biased region" description="Polar residues" evidence="2">
    <location>
        <begin position="606"/>
        <end position="615"/>
    </location>
</feature>
<dbReference type="PANTHER" id="PTHR12353">
    <property type="entry name" value="DISKS LARGE-ASSOCIATED PROTEIN DAP SAP90/PSD-95-ASSOCIATED PROTEIN"/>
    <property type="match status" value="1"/>
</dbReference>
<sequence>MDLSEYLKLGLKDLCKAKQTSRVVQIRHLRQQNRDKYMMSQRQIVESVENTPEVKAKVRRPILKQPVIEVEQPKVNKRMEALLLWRAEKAKKMEMEKNSNKSKPVFKVSKVVAQTKLEDIYPKKASQTPSFVGSTHSFKPPKNIKPIAIHQTTISQNTRSKTQTSKSKNDTAIKKAPIKRTVTARAKDTKGKTNNKILDKIIEFGDALKVSTAINTLPEIIVGMEESPKKMNKTPNRSTRMKKSRKNRENETPKHPSKKRNTETTTPKENTLQVMEVTPQKSPNELPNNEVVYVSPFVTIARGKKMARDEYKSRSSMGGILAGSPDFTGPKAAAKYFYNLKAEQIVRLQGLIEEWTKYSEHEDLPEGAEDIINATIGQTNLLLNKKMERFQQLIDNCENQNTDPLVNATDLHGYWDVVTIQVDSIDKRYENLVRMRDNGWEEILPIPKRVEEVAVPRPKKKVAVKKKKTDAQGSSKLRGAIRLARQKQQMASSEGSNCFDGGFFSIQSPKKSPAKTRKSLLKSVLSSAKGTPKHSPGLMMMKVAHNIKSIKKDTDSGSKSTGKKLKTVLFADEVMDCNGSSTEEDKENLEEITAKQETPRSKRQSVRLSSRSKLF</sequence>
<dbReference type="InterPro" id="IPR005026">
    <property type="entry name" value="SAPAP"/>
</dbReference>
<dbReference type="Proteomes" id="UP000695000">
    <property type="component" value="Unplaced"/>
</dbReference>
<protein>
    <submittedName>
        <fullName evidence="4 5">Guanylate kinase-associated protein mars</fullName>
    </submittedName>
</protein>
<feature type="region of interest" description="Disordered" evidence="2">
    <location>
        <begin position="576"/>
        <end position="615"/>
    </location>
</feature>
<keyword evidence="4 5" id="KW-0808">Transferase</keyword>
<proteinExistence type="inferred from homology"/>
<dbReference type="RefSeq" id="XP_017781801.1">
    <property type="nucleotide sequence ID" value="XM_017926312.1"/>
</dbReference>
<keyword evidence="4 5" id="KW-0418">Kinase</keyword>
<name>A0ABM1N4Q0_NICVS</name>
<evidence type="ECO:0000313" key="6">
    <source>
        <dbReference type="RefSeq" id="XP_017781801.1"/>
    </source>
</evidence>
<feature type="region of interest" description="Disordered" evidence="2">
    <location>
        <begin position="153"/>
        <end position="189"/>
    </location>
</feature>
<evidence type="ECO:0000313" key="5">
    <source>
        <dbReference type="RefSeq" id="XP_017781800.1"/>
    </source>
</evidence>
<dbReference type="GeneID" id="108566439"/>
<dbReference type="RefSeq" id="XP_017781799.1">
    <property type="nucleotide sequence ID" value="XM_017926310.1"/>
</dbReference>
<evidence type="ECO:0000256" key="1">
    <source>
        <dbReference type="ARBA" id="ARBA00008839"/>
    </source>
</evidence>
<evidence type="ECO:0000313" key="4">
    <source>
        <dbReference type="RefSeq" id="XP_017781799.1"/>
    </source>
</evidence>
<comment type="similarity">
    <text evidence="1">Belongs to the SAPAP family.</text>
</comment>
<feature type="region of interest" description="Disordered" evidence="2">
    <location>
        <begin position="225"/>
        <end position="269"/>
    </location>
</feature>
<feature type="compositionally biased region" description="Polar residues" evidence="2">
    <location>
        <begin position="153"/>
        <end position="166"/>
    </location>
</feature>
<evidence type="ECO:0000256" key="2">
    <source>
        <dbReference type="SAM" id="MobiDB-lite"/>
    </source>
</evidence>
<dbReference type="PANTHER" id="PTHR12353:SF1">
    <property type="entry name" value="DISKS LARGE-ASSOCIATED PROTEIN 5"/>
    <property type="match status" value="1"/>
</dbReference>
<keyword evidence="3" id="KW-1185">Reference proteome</keyword>
<dbReference type="GO" id="GO:0016301">
    <property type="term" value="F:kinase activity"/>
    <property type="evidence" value="ECO:0007669"/>
    <property type="project" value="UniProtKB-KW"/>
</dbReference>
<reference evidence="4 5" key="1">
    <citation type="submission" date="2025-05" db="UniProtKB">
        <authorList>
            <consortium name="RefSeq"/>
        </authorList>
    </citation>
    <scope>IDENTIFICATION</scope>
    <source>
        <tissue evidence="4 5">Whole Larva</tissue>
    </source>
</reference>
<evidence type="ECO:0000313" key="3">
    <source>
        <dbReference type="Proteomes" id="UP000695000"/>
    </source>
</evidence>
<gene>
    <name evidence="4 5 6" type="primary">LOC108566439</name>
</gene>
<organism evidence="3 5">
    <name type="scientific">Nicrophorus vespilloides</name>
    <name type="common">Boreal carrion beetle</name>
    <dbReference type="NCBI Taxonomy" id="110193"/>
    <lineage>
        <taxon>Eukaryota</taxon>
        <taxon>Metazoa</taxon>
        <taxon>Ecdysozoa</taxon>
        <taxon>Arthropoda</taxon>
        <taxon>Hexapoda</taxon>
        <taxon>Insecta</taxon>
        <taxon>Pterygota</taxon>
        <taxon>Neoptera</taxon>
        <taxon>Endopterygota</taxon>
        <taxon>Coleoptera</taxon>
        <taxon>Polyphaga</taxon>
        <taxon>Staphyliniformia</taxon>
        <taxon>Silphidae</taxon>
        <taxon>Nicrophorinae</taxon>
        <taxon>Nicrophorus</taxon>
    </lineage>
</organism>
<dbReference type="RefSeq" id="XP_017781800.1">
    <property type="nucleotide sequence ID" value="XM_017926311.1"/>
</dbReference>